<evidence type="ECO:0000259" key="1">
    <source>
        <dbReference type="PROSITE" id="PS50042"/>
    </source>
</evidence>
<dbReference type="GO" id="GO:0003824">
    <property type="term" value="F:catalytic activity"/>
    <property type="evidence" value="ECO:0007669"/>
    <property type="project" value="InterPro"/>
</dbReference>
<evidence type="ECO:0000313" key="2">
    <source>
        <dbReference type="EMBL" id="KPV52818.1"/>
    </source>
</evidence>
<dbReference type="InterPro" id="IPR014710">
    <property type="entry name" value="RmlC-like_jellyroll"/>
</dbReference>
<gene>
    <name evidence="2" type="ORF">SE17_13220</name>
</gene>
<keyword evidence="3" id="KW-1185">Reference proteome</keyword>
<dbReference type="SUPFAM" id="SSF53474">
    <property type="entry name" value="alpha/beta-Hydrolases"/>
    <property type="match status" value="1"/>
</dbReference>
<dbReference type="InterPro" id="IPR000073">
    <property type="entry name" value="AB_hydrolase_1"/>
</dbReference>
<dbReference type="InterPro" id="IPR029058">
    <property type="entry name" value="AB_hydrolase_fold"/>
</dbReference>
<evidence type="ECO:0000313" key="3">
    <source>
        <dbReference type="Proteomes" id="UP000050509"/>
    </source>
</evidence>
<dbReference type="Proteomes" id="UP000050509">
    <property type="component" value="Unassembled WGS sequence"/>
</dbReference>
<dbReference type="PANTHER" id="PTHR46438:SF11">
    <property type="entry name" value="LIPASE-RELATED"/>
    <property type="match status" value="1"/>
</dbReference>
<dbReference type="PROSITE" id="PS50042">
    <property type="entry name" value="CNMP_BINDING_3"/>
    <property type="match status" value="1"/>
</dbReference>
<feature type="domain" description="Cyclic nucleotide-binding" evidence="1">
    <location>
        <begin position="309"/>
        <end position="429"/>
    </location>
</feature>
<dbReference type="InterPro" id="IPR000639">
    <property type="entry name" value="Epox_hydrolase-like"/>
</dbReference>
<proteinExistence type="predicted"/>
<accession>A0A0P9DAQ5</accession>
<dbReference type="Gene3D" id="3.40.50.1820">
    <property type="entry name" value="alpha/beta hydrolase"/>
    <property type="match status" value="1"/>
</dbReference>
<dbReference type="Pfam" id="PF00027">
    <property type="entry name" value="cNMP_binding"/>
    <property type="match status" value="1"/>
</dbReference>
<protein>
    <submittedName>
        <fullName evidence="2">Cyclic nucleotide-binding protein</fullName>
    </submittedName>
</protein>
<dbReference type="SMART" id="SM00100">
    <property type="entry name" value="cNMP"/>
    <property type="match status" value="1"/>
</dbReference>
<name>A0A0P9DAQ5_9CHLR</name>
<dbReference type="AlphaFoldDB" id="A0A0P9DAQ5"/>
<comment type="caution">
    <text evidence="2">The sequence shown here is derived from an EMBL/GenBank/DDBJ whole genome shotgun (WGS) entry which is preliminary data.</text>
</comment>
<dbReference type="PRINTS" id="PR00111">
    <property type="entry name" value="ABHYDROLASE"/>
</dbReference>
<reference evidence="2 3" key="1">
    <citation type="submission" date="2015-09" db="EMBL/GenBank/DDBJ databases">
        <title>Draft genome sequence of Kouleothrix aurantiaca JCM 19913.</title>
        <authorList>
            <person name="Hemp J."/>
        </authorList>
    </citation>
    <scope>NUCLEOTIDE SEQUENCE [LARGE SCALE GENOMIC DNA]</scope>
    <source>
        <strain evidence="2 3">COM-B</strain>
    </source>
</reference>
<dbReference type="Gene3D" id="2.60.120.10">
    <property type="entry name" value="Jelly Rolls"/>
    <property type="match status" value="1"/>
</dbReference>
<sequence>MATYTINGQVLYVQEAGPAHGPIAILIHGWSSSSFTWAPIIPILSKRYRCIAIDLPGFGQSPAPDNKPTIVGYADLIAQIIVKLNGDHDRAVLVLGHSMGGQIATTLALLYPVLVDKLVLLNPALSGRLSTRVNLLMKPHVMAERSSVIEWLLYMASKTPLDYTDYLLKPSNFAERAHVSEQAYAKIREDARRRGQGQVRAACFVAMQQGDLRGQLGRVEPQTLVLWGAEDNIVPLRDAGAVAEEWPRADLRLIPNAGHWPQFEQTDATLRHIAHFLGLPPTLGDRPVETDNDLAHLQEIAAFLNNSEIGEHLTEAQRLRLASLVLSNGYGSGENVVAMNSNGDEMYIVKEGTLEVWLTTDSGTTRLASMNAGQVAGELALLEGVKRSAELRAGPQGAHLLVLTKEVLDGLAEDDPAMGMRMMQNLAISLGKRLRLQNWRAARAEENAPGLPQR</sequence>
<dbReference type="CDD" id="cd00038">
    <property type="entry name" value="CAP_ED"/>
    <property type="match status" value="1"/>
</dbReference>
<dbReference type="SUPFAM" id="SSF51206">
    <property type="entry name" value="cAMP-binding domain-like"/>
    <property type="match status" value="1"/>
</dbReference>
<organism evidence="2 3">
    <name type="scientific">Kouleothrix aurantiaca</name>
    <dbReference type="NCBI Taxonomy" id="186479"/>
    <lineage>
        <taxon>Bacteria</taxon>
        <taxon>Bacillati</taxon>
        <taxon>Chloroflexota</taxon>
        <taxon>Chloroflexia</taxon>
        <taxon>Chloroflexales</taxon>
        <taxon>Roseiflexineae</taxon>
        <taxon>Roseiflexaceae</taxon>
        <taxon>Kouleothrix</taxon>
    </lineage>
</organism>
<dbReference type="InterPro" id="IPR018490">
    <property type="entry name" value="cNMP-bd_dom_sf"/>
</dbReference>
<dbReference type="PANTHER" id="PTHR46438">
    <property type="entry name" value="ALPHA/BETA-HYDROLASES SUPERFAMILY PROTEIN"/>
    <property type="match status" value="1"/>
</dbReference>
<dbReference type="Pfam" id="PF00561">
    <property type="entry name" value="Abhydrolase_1"/>
    <property type="match status" value="1"/>
</dbReference>
<dbReference type="InterPro" id="IPR000595">
    <property type="entry name" value="cNMP-bd_dom"/>
</dbReference>
<dbReference type="EMBL" id="LJCR01000422">
    <property type="protein sequence ID" value="KPV52818.1"/>
    <property type="molecule type" value="Genomic_DNA"/>
</dbReference>
<dbReference type="PRINTS" id="PR00412">
    <property type="entry name" value="EPOXHYDRLASE"/>
</dbReference>